<dbReference type="InterPro" id="IPR036291">
    <property type="entry name" value="NAD(P)-bd_dom_sf"/>
</dbReference>
<keyword evidence="4" id="KW-1185">Reference proteome</keyword>
<dbReference type="SMART" id="SM00822">
    <property type="entry name" value="PKS_KR"/>
    <property type="match status" value="1"/>
</dbReference>
<dbReference type="InterPro" id="IPR002347">
    <property type="entry name" value="SDR_fam"/>
</dbReference>
<dbReference type="PANTHER" id="PTHR43157">
    <property type="entry name" value="PHOSPHATIDYLINOSITOL-GLYCAN BIOSYNTHESIS CLASS F PROTEIN-RELATED"/>
    <property type="match status" value="1"/>
</dbReference>
<dbReference type="PANTHER" id="PTHR43157:SF31">
    <property type="entry name" value="PHOSPHATIDYLINOSITOL-GLYCAN BIOSYNTHESIS CLASS F PROTEIN"/>
    <property type="match status" value="1"/>
</dbReference>
<evidence type="ECO:0000313" key="3">
    <source>
        <dbReference type="EMBL" id="GLB67960.1"/>
    </source>
</evidence>
<dbReference type="SUPFAM" id="SSF51735">
    <property type="entry name" value="NAD(P)-binding Rossmann-fold domains"/>
    <property type="match status" value="1"/>
</dbReference>
<dbReference type="Gene3D" id="3.40.50.720">
    <property type="entry name" value="NAD(P)-binding Rossmann-like Domain"/>
    <property type="match status" value="1"/>
</dbReference>
<dbReference type="Pfam" id="PF00106">
    <property type="entry name" value="adh_short"/>
    <property type="match status" value="1"/>
</dbReference>
<dbReference type="InterPro" id="IPR057326">
    <property type="entry name" value="KR_dom"/>
</dbReference>
<dbReference type="EMBL" id="BRVS01000011">
    <property type="protein sequence ID" value="GLB67960.1"/>
    <property type="molecule type" value="Genomic_DNA"/>
</dbReference>
<accession>A0ABQ5MVY6</accession>
<name>A0ABQ5MVY6_9MICC</name>
<dbReference type="PRINTS" id="PR00081">
    <property type="entry name" value="GDHRDH"/>
</dbReference>
<reference evidence="3 4" key="1">
    <citation type="journal article" date="2023" name="Int. J. Syst. Evol. Microbiol.">
        <title>Arthrobacter mangrovi sp. nov., an actinobacterium isolated from the rhizosphere of a mangrove.</title>
        <authorList>
            <person name="Hamada M."/>
            <person name="Saitou S."/>
            <person name="Enomoto N."/>
            <person name="Nanri K."/>
            <person name="Hidaka K."/>
            <person name="Miura T."/>
            <person name="Tamura T."/>
        </authorList>
    </citation>
    <scope>NUCLEOTIDE SEQUENCE [LARGE SCALE GENOMIC DNA]</scope>
    <source>
        <strain evidence="3 4">NBRC 112813</strain>
    </source>
</reference>
<dbReference type="RefSeq" id="WP_264796067.1">
    <property type="nucleotide sequence ID" value="NZ_BRVS01000011.1"/>
</dbReference>
<proteinExistence type="predicted"/>
<organism evidence="3 4">
    <name type="scientific">Arthrobacter mangrovi</name>
    <dbReference type="NCBI Taxonomy" id="2966350"/>
    <lineage>
        <taxon>Bacteria</taxon>
        <taxon>Bacillati</taxon>
        <taxon>Actinomycetota</taxon>
        <taxon>Actinomycetes</taxon>
        <taxon>Micrococcales</taxon>
        <taxon>Micrococcaceae</taxon>
        <taxon>Arthrobacter</taxon>
    </lineage>
</organism>
<sequence>MTEPKTNEPKTIVLTGASDGIGAAAARLLHAEGHRVVLVGRSPGKTENVARQLAADWYTADFADLGQVRSLARDLKAAYPRIDVLANNAGGLFAGPERTRDGFEKTFQINHLAPFLLTHELLDVLLGSRASIVNTSSIGARLFGRVDIEDLNTWRGFTPNRAYGNGKLANILFTRGLHARHAGRGLSSVAFHPGNVATNFAAESTSYLRPFYHTWLRRFLISSERGGANLAHFCAGTPGTDWQSGRYYDDHRRPGRTSPQAADDDLVLRHWQASAGMLGIPA</sequence>
<evidence type="ECO:0000259" key="2">
    <source>
        <dbReference type="SMART" id="SM00822"/>
    </source>
</evidence>
<feature type="domain" description="Ketoreductase" evidence="2">
    <location>
        <begin position="10"/>
        <end position="199"/>
    </location>
</feature>
<evidence type="ECO:0000313" key="4">
    <source>
        <dbReference type="Proteomes" id="UP001209654"/>
    </source>
</evidence>
<comment type="caution">
    <text evidence="3">The sequence shown here is derived from an EMBL/GenBank/DDBJ whole genome shotgun (WGS) entry which is preliminary data.</text>
</comment>
<gene>
    <name evidence="3" type="ORF">AHIS1636_24020</name>
</gene>
<keyword evidence="1" id="KW-0560">Oxidoreductase</keyword>
<protein>
    <submittedName>
        <fullName evidence="3">Short-chain dehydrogenase</fullName>
    </submittedName>
</protein>
<dbReference type="Proteomes" id="UP001209654">
    <property type="component" value="Unassembled WGS sequence"/>
</dbReference>
<evidence type="ECO:0000256" key="1">
    <source>
        <dbReference type="ARBA" id="ARBA00023002"/>
    </source>
</evidence>